<keyword evidence="1" id="KW-0732">Signal</keyword>
<keyword evidence="3" id="KW-1185">Reference proteome</keyword>
<feature type="signal peptide" evidence="1">
    <location>
        <begin position="1"/>
        <end position="20"/>
    </location>
</feature>
<evidence type="ECO:0000313" key="2">
    <source>
        <dbReference type="EMBL" id="KAB2813982.1"/>
    </source>
</evidence>
<gene>
    <name evidence="2" type="ORF">F8C67_04680</name>
</gene>
<dbReference type="AlphaFoldDB" id="A0A6N6RI34"/>
<dbReference type="Proteomes" id="UP000468650">
    <property type="component" value="Unassembled WGS sequence"/>
</dbReference>
<proteinExistence type="predicted"/>
<dbReference type="InterPro" id="IPR011250">
    <property type="entry name" value="OMP/PagP_B-barrel"/>
</dbReference>
<evidence type="ECO:0008006" key="4">
    <source>
        <dbReference type="Google" id="ProtNLM"/>
    </source>
</evidence>
<evidence type="ECO:0000313" key="3">
    <source>
        <dbReference type="Proteomes" id="UP000468650"/>
    </source>
</evidence>
<feature type="chain" id="PRO_5027006584" description="Acyloxyacyl hydrolase" evidence="1">
    <location>
        <begin position="21"/>
        <end position="331"/>
    </location>
</feature>
<name>A0A6N6RI34_9FLAO</name>
<dbReference type="OrthoDB" id="9782229at2"/>
<dbReference type="EMBL" id="WBVO01000002">
    <property type="protein sequence ID" value="KAB2813982.1"/>
    <property type="molecule type" value="Genomic_DNA"/>
</dbReference>
<comment type="caution">
    <text evidence="2">The sequence shown here is derived from an EMBL/GenBank/DDBJ whole genome shotgun (WGS) entry which is preliminary data.</text>
</comment>
<dbReference type="SUPFAM" id="SSF56925">
    <property type="entry name" value="OMPA-like"/>
    <property type="match status" value="1"/>
</dbReference>
<organism evidence="2 3">
    <name type="scientific">Phaeocystidibacter luteus</name>
    <dbReference type="NCBI Taxonomy" id="911197"/>
    <lineage>
        <taxon>Bacteria</taxon>
        <taxon>Pseudomonadati</taxon>
        <taxon>Bacteroidota</taxon>
        <taxon>Flavobacteriia</taxon>
        <taxon>Flavobacteriales</taxon>
        <taxon>Phaeocystidibacteraceae</taxon>
        <taxon>Phaeocystidibacter</taxon>
    </lineage>
</organism>
<accession>A0A6N6RI34</accession>
<sequence>MTKWTLPILLGITLSFSSTAQSFFGYSVSTDGFSNLEDYRLPNSIVYPINFVNFHVQGRLTEKLDYKVTFGDGEPGYFIPYVQVSFPYFFNDLRSESGFGRGFYFEPIISYGKNQYHGVGAGLGLGYQYNFGIFTAFANAKTVFESSGVFQRYGTRYDSYIYEFNLGLGIHLPRSKKRIHTPEVEAGRKTRIWVTASIGNDDQYNAYSGRVEASFKHYEWFSLGFEYFRTKTGSVFTDLNTGITTFSNTPVNGYMLRFDARPVQAWHPLSSWDPFIGFGLGLYTFPEKGYSRYAPSLQGGIRYWVSDNFGIHVEAGVLMKLGFHTGLAYRF</sequence>
<evidence type="ECO:0000256" key="1">
    <source>
        <dbReference type="SAM" id="SignalP"/>
    </source>
</evidence>
<reference evidence="2 3" key="1">
    <citation type="submission" date="2019-09" db="EMBL/GenBank/DDBJ databases">
        <title>Genomes of family Cryomorphaceae.</title>
        <authorList>
            <person name="Bowman J.P."/>
        </authorList>
    </citation>
    <scope>NUCLEOTIDE SEQUENCE [LARGE SCALE GENOMIC DNA]</scope>
    <source>
        <strain evidence="2 3">LMG 25704</strain>
    </source>
</reference>
<dbReference type="RefSeq" id="WP_151666650.1">
    <property type="nucleotide sequence ID" value="NZ_WBVO01000002.1"/>
</dbReference>
<protein>
    <recommendedName>
        <fullName evidence="4">Acyloxyacyl hydrolase</fullName>
    </recommendedName>
</protein>